<reference evidence="5 6" key="1">
    <citation type="submission" date="2020-06" db="EMBL/GenBank/DDBJ databases">
        <title>Actinomadura xiongansis sp. nov., isolated from soil of Baiyangdian.</title>
        <authorList>
            <person name="Zhang X."/>
        </authorList>
    </citation>
    <scope>NUCLEOTIDE SEQUENCE [LARGE SCALE GENOMIC DNA]</scope>
    <source>
        <strain evidence="5 6">HBUM206468</strain>
    </source>
</reference>
<evidence type="ECO:0000256" key="1">
    <source>
        <dbReference type="ARBA" id="ARBA00022723"/>
    </source>
</evidence>
<sequence length="318" mass="33365">MGRVRTVLGDIEAAALGRTDYHEHLFQVTPLLPGDELDDEDLSGEEARLLRAAGIDAMVEATPTGLGRDPAATARISARTGLGVVLTTGAHREAHYPSGHWLTALGPARLAERFTADLLDGAPAMDGPGESAPARSPKGEPVRAGLLKAGTGYWSISPFERDVLDAVAAAHRATGAPVMVHLEHGSAAVEVLELLASGGVPADRVVLAHLDRNPDPGAHAELAATGAYLGYDGMARTRQWPDSVLLDCLLRVAALGGADRVLLGGDVARRTRYVAYGGMPGLAYLPARFVPRLEREGGAELVRTVLVDNPARALAWSP</sequence>
<dbReference type="PROSITE" id="PS51347">
    <property type="entry name" value="PHOSPHOTRIESTERASE_2"/>
    <property type="match status" value="1"/>
</dbReference>
<dbReference type="Gene3D" id="3.20.20.140">
    <property type="entry name" value="Metal-dependent hydrolases"/>
    <property type="match status" value="1"/>
</dbReference>
<organism evidence="5 6">
    <name type="scientific">Actinomadura alba</name>
    <dbReference type="NCBI Taxonomy" id="406431"/>
    <lineage>
        <taxon>Bacteria</taxon>
        <taxon>Bacillati</taxon>
        <taxon>Actinomycetota</taxon>
        <taxon>Actinomycetes</taxon>
        <taxon>Streptosporangiales</taxon>
        <taxon>Thermomonosporaceae</taxon>
        <taxon>Actinomadura</taxon>
    </lineage>
</organism>
<dbReference type="Pfam" id="PF02126">
    <property type="entry name" value="PTE"/>
    <property type="match status" value="1"/>
</dbReference>
<evidence type="ECO:0000256" key="2">
    <source>
        <dbReference type="ARBA" id="ARBA00022801"/>
    </source>
</evidence>
<dbReference type="InterPro" id="IPR001559">
    <property type="entry name" value="Phosphotriesterase"/>
</dbReference>
<dbReference type="PIRSF" id="PIRSF016839">
    <property type="entry name" value="PhP"/>
    <property type="match status" value="1"/>
</dbReference>
<accession>A0ABR7M127</accession>
<protein>
    <submittedName>
        <fullName evidence="5">Aryldialkylphosphatase</fullName>
    </submittedName>
</protein>
<dbReference type="PANTHER" id="PTHR10819">
    <property type="entry name" value="PHOSPHOTRIESTERASE-RELATED"/>
    <property type="match status" value="1"/>
</dbReference>
<feature type="modified residue" description="N6-carboxylysine" evidence="3">
    <location>
        <position position="148"/>
    </location>
</feature>
<dbReference type="EMBL" id="JABVEC010000049">
    <property type="protein sequence ID" value="MBC6470821.1"/>
    <property type="molecule type" value="Genomic_DNA"/>
</dbReference>
<evidence type="ECO:0000313" key="6">
    <source>
        <dbReference type="Proteomes" id="UP000805614"/>
    </source>
</evidence>
<dbReference type="SUPFAM" id="SSF51556">
    <property type="entry name" value="Metallo-dependent hydrolases"/>
    <property type="match status" value="1"/>
</dbReference>
<proteinExistence type="inferred from homology"/>
<keyword evidence="1" id="KW-0479">Metal-binding</keyword>
<evidence type="ECO:0000256" key="3">
    <source>
        <dbReference type="PROSITE-ProRule" id="PRU00679"/>
    </source>
</evidence>
<comment type="similarity">
    <text evidence="3">Belongs to the metallo-dependent hydrolases superfamily. Phosphotriesterase family.</text>
</comment>
<keyword evidence="6" id="KW-1185">Reference proteome</keyword>
<feature type="region of interest" description="Disordered" evidence="4">
    <location>
        <begin position="122"/>
        <end position="141"/>
    </location>
</feature>
<gene>
    <name evidence="5" type="ORF">HKK74_35825</name>
</gene>
<evidence type="ECO:0000256" key="4">
    <source>
        <dbReference type="SAM" id="MobiDB-lite"/>
    </source>
</evidence>
<dbReference type="Proteomes" id="UP000805614">
    <property type="component" value="Unassembled WGS sequence"/>
</dbReference>
<name>A0ABR7M127_9ACTN</name>
<comment type="caution">
    <text evidence="5">The sequence shown here is derived from an EMBL/GenBank/DDBJ whole genome shotgun (WGS) entry which is preliminary data.</text>
</comment>
<dbReference type="PANTHER" id="PTHR10819:SF3">
    <property type="entry name" value="PHOSPHOTRIESTERASE-RELATED PROTEIN"/>
    <property type="match status" value="1"/>
</dbReference>
<evidence type="ECO:0000313" key="5">
    <source>
        <dbReference type="EMBL" id="MBC6470821.1"/>
    </source>
</evidence>
<keyword evidence="2" id="KW-0378">Hydrolase</keyword>
<dbReference type="InterPro" id="IPR032466">
    <property type="entry name" value="Metal_Hydrolase"/>
</dbReference>